<proteinExistence type="inferred from homology"/>
<protein>
    <submittedName>
        <fullName evidence="2">Helical backbone metal receptor</fullName>
    </submittedName>
</protein>
<dbReference type="Proteomes" id="UP001589810">
    <property type="component" value="Unassembled WGS sequence"/>
</dbReference>
<evidence type="ECO:0000313" key="2">
    <source>
        <dbReference type="EMBL" id="MFC0543611.1"/>
    </source>
</evidence>
<dbReference type="PANTHER" id="PTHR30535:SF35">
    <property type="entry name" value="PERIPLASMIC BINDING PROTEIN"/>
    <property type="match status" value="1"/>
</dbReference>
<dbReference type="RefSeq" id="WP_273940163.1">
    <property type="nucleotide sequence ID" value="NZ_CP097263.1"/>
</dbReference>
<keyword evidence="3" id="KW-1185">Reference proteome</keyword>
<gene>
    <name evidence="2" type="ORF">ACFFH7_19065</name>
</gene>
<dbReference type="Gene3D" id="3.40.50.1980">
    <property type="entry name" value="Nitrogenase molybdenum iron protein domain"/>
    <property type="match status" value="2"/>
</dbReference>
<dbReference type="InterPro" id="IPR050902">
    <property type="entry name" value="ABC_Transporter_SBP"/>
</dbReference>
<dbReference type="PANTHER" id="PTHR30535">
    <property type="entry name" value="VITAMIN B12-BINDING PROTEIN"/>
    <property type="match status" value="1"/>
</dbReference>
<evidence type="ECO:0000313" key="3">
    <source>
        <dbReference type="Proteomes" id="UP001589810"/>
    </source>
</evidence>
<name>A0ABV6MUY2_9PSEU</name>
<dbReference type="SUPFAM" id="SSF53807">
    <property type="entry name" value="Helical backbone' metal receptor"/>
    <property type="match status" value="1"/>
</dbReference>
<reference evidence="2 3" key="1">
    <citation type="submission" date="2024-09" db="EMBL/GenBank/DDBJ databases">
        <authorList>
            <person name="Sun Q."/>
            <person name="Mori K."/>
        </authorList>
    </citation>
    <scope>NUCLEOTIDE SEQUENCE [LARGE SCALE GENOMIC DNA]</scope>
    <source>
        <strain evidence="2 3">TBRC 1432</strain>
    </source>
</reference>
<accession>A0ABV6MUY2</accession>
<keyword evidence="2" id="KW-0675">Receptor</keyword>
<dbReference type="NCBIfam" id="NF038402">
    <property type="entry name" value="TroA_like"/>
    <property type="match status" value="1"/>
</dbReference>
<sequence length="258" mass="28335">MARTERDDLGREVTLPAEVRRVVSLVPSLTEAIAAIDAGLLVAATQWCTHPVDLDVERVRGTKNPDTRRIAELRPDLVVVNKEENREIDVRRLEDAGVPVWVTVVEDVPSALSSLDRLITVALGHPEPAWLAGAHAQLDGPVLEPEKSALVAIWRDPWMVVGSRTFATDLLARVGVRNVYADHADRYPKQELAELRAADLVILPDEPYVFTATDGPECFDADRVRLVSGRMLTWYGPSLATAVRTLRGQLGLDSDGLA</sequence>
<comment type="caution">
    <text evidence="2">The sequence shown here is derived from an EMBL/GenBank/DDBJ whole genome shotgun (WGS) entry which is preliminary data.</text>
</comment>
<dbReference type="InterPro" id="IPR054828">
    <property type="entry name" value="Vit_B12_bind_prot"/>
</dbReference>
<evidence type="ECO:0000256" key="1">
    <source>
        <dbReference type="ARBA" id="ARBA00008814"/>
    </source>
</evidence>
<comment type="similarity">
    <text evidence="1">Belongs to the bacterial solute-binding protein 8 family.</text>
</comment>
<dbReference type="EMBL" id="JBHLUD010000006">
    <property type="protein sequence ID" value="MFC0543611.1"/>
    <property type="molecule type" value="Genomic_DNA"/>
</dbReference>
<organism evidence="2 3">
    <name type="scientific">Kutzneria chonburiensis</name>
    <dbReference type="NCBI Taxonomy" id="1483604"/>
    <lineage>
        <taxon>Bacteria</taxon>
        <taxon>Bacillati</taxon>
        <taxon>Actinomycetota</taxon>
        <taxon>Actinomycetes</taxon>
        <taxon>Pseudonocardiales</taxon>
        <taxon>Pseudonocardiaceae</taxon>
        <taxon>Kutzneria</taxon>
    </lineage>
</organism>